<dbReference type="InterPro" id="IPR025161">
    <property type="entry name" value="IS402-like_dom"/>
</dbReference>
<proteinExistence type="predicted"/>
<protein>
    <recommendedName>
        <fullName evidence="1">Insertion element IS402-like domain-containing protein</fullName>
    </recommendedName>
</protein>
<organism evidence="2">
    <name type="scientific">uncultured Acetobacteraceae bacterium</name>
    <dbReference type="NCBI Taxonomy" id="169975"/>
    <lineage>
        <taxon>Bacteria</taxon>
        <taxon>Pseudomonadati</taxon>
        <taxon>Pseudomonadota</taxon>
        <taxon>Alphaproteobacteria</taxon>
        <taxon>Acetobacterales</taxon>
        <taxon>Acetobacteraceae</taxon>
        <taxon>environmental samples</taxon>
    </lineage>
</organism>
<reference evidence="2" key="1">
    <citation type="submission" date="2020-02" db="EMBL/GenBank/DDBJ databases">
        <authorList>
            <person name="Meier V. D."/>
        </authorList>
    </citation>
    <scope>NUCLEOTIDE SEQUENCE</scope>
    <source>
        <strain evidence="2">AVDCRST_MAG04</strain>
    </source>
</reference>
<sequence>MTSRRNTPHRRYNYTLVRRWQPLADAEWDALLPFVLVQNGPGRPLRDARRRMDAIFWIAASGSAWHTVPPRFGKPDTIGRHFRRLSHAGLWERLLRAFALPDAPEALLALEHWIVRACRRATRIRGLRIVLLARRLLFRSALRAPAWMLPDPDLSEYVHRRLRPVLERIRAGGLRAAALPHPDFFKACGRLLATAAGRRRIPRCLEPV</sequence>
<accession>A0A6J4IKS2</accession>
<evidence type="ECO:0000259" key="1">
    <source>
        <dbReference type="Pfam" id="PF13340"/>
    </source>
</evidence>
<gene>
    <name evidence="2" type="ORF">AVDCRST_MAG04-2208</name>
</gene>
<feature type="domain" description="Insertion element IS402-like" evidence="1">
    <location>
        <begin position="23"/>
        <end position="94"/>
    </location>
</feature>
<name>A0A6J4IKS2_9PROT</name>
<dbReference type="EMBL" id="CADCTL010000154">
    <property type="protein sequence ID" value="CAA9253088.1"/>
    <property type="molecule type" value="Genomic_DNA"/>
</dbReference>
<dbReference type="AlphaFoldDB" id="A0A6J4IKS2"/>
<dbReference type="InterPro" id="IPR052909">
    <property type="entry name" value="Transposase_6_like"/>
</dbReference>
<dbReference type="PANTHER" id="PTHR46637:SF1">
    <property type="entry name" value="BLL5188 PROTEIN"/>
    <property type="match status" value="1"/>
</dbReference>
<evidence type="ECO:0000313" key="2">
    <source>
        <dbReference type="EMBL" id="CAA9253088.1"/>
    </source>
</evidence>
<dbReference type="PANTHER" id="PTHR46637">
    <property type="entry name" value="TIS1421-TRANSPOSASE PROTEIN A"/>
    <property type="match status" value="1"/>
</dbReference>
<dbReference type="Pfam" id="PF13340">
    <property type="entry name" value="DUF4096"/>
    <property type="match status" value="1"/>
</dbReference>